<dbReference type="KEGG" id="char:116224564"/>
<dbReference type="GO" id="GO:0005085">
    <property type="term" value="F:guanyl-nucleotide exchange factor activity"/>
    <property type="evidence" value="ECO:0007669"/>
    <property type="project" value="InterPro"/>
</dbReference>
<dbReference type="GO" id="GO:0007264">
    <property type="term" value="P:small GTPase-mediated signal transduction"/>
    <property type="evidence" value="ECO:0007669"/>
    <property type="project" value="InterPro"/>
</dbReference>
<dbReference type="RefSeq" id="XP_031440582.1">
    <property type="nucleotide sequence ID" value="XM_031584722.2"/>
</dbReference>
<dbReference type="PROSITE" id="PS50003">
    <property type="entry name" value="PH_DOMAIN"/>
    <property type="match status" value="1"/>
</dbReference>
<keyword evidence="3" id="KW-1185">Reference proteome</keyword>
<feature type="domain" description="PH" evidence="2">
    <location>
        <begin position="163"/>
        <end position="270"/>
    </location>
</feature>
<dbReference type="SUPFAM" id="SSF50729">
    <property type="entry name" value="PH domain-like"/>
    <property type="match status" value="1"/>
</dbReference>
<dbReference type="Gene3D" id="2.30.29.30">
    <property type="entry name" value="Pleckstrin-homology domain (PH domain)/Phosphotyrosine-binding domain (PTB)"/>
    <property type="match status" value="1"/>
</dbReference>
<dbReference type="GeneID" id="116224564"/>
<name>A0A6P8GYK8_CLUHA</name>
<dbReference type="InterPro" id="IPR011993">
    <property type="entry name" value="PH-like_dom_sf"/>
</dbReference>
<dbReference type="PANTHER" id="PTHR23317:SF81">
    <property type="entry name" value="DEDICATOR OF CYTOKINESIS PROTEIN 11"/>
    <property type="match status" value="1"/>
</dbReference>
<dbReference type="Proteomes" id="UP000515152">
    <property type="component" value="Chromosome 18"/>
</dbReference>
<evidence type="ECO:0000259" key="2">
    <source>
        <dbReference type="PROSITE" id="PS50003"/>
    </source>
</evidence>
<dbReference type="PANTHER" id="PTHR23317">
    <property type="entry name" value="DEDICATOR OF CYTOKINESIS DOCK"/>
    <property type="match status" value="1"/>
</dbReference>
<dbReference type="AlphaFoldDB" id="A0A6P8GYK8"/>
<dbReference type="InterPro" id="IPR021816">
    <property type="entry name" value="DOCK_C/D_N"/>
</dbReference>
<reference evidence="4" key="1">
    <citation type="submission" date="2025-08" db="UniProtKB">
        <authorList>
            <consortium name="RefSeq"/>
        </authorList>
    </citation>
    <scope>IDENTIFICATION</scope>
</reference>
<dbReference type="Pfam" id="PF00169">
    <property type="entry name" value="PH"/>
    <property type="match status" value="1"/>
</dbReference>
<dbReference type="CDD" id="cd13267">
    <property type="entry name" value="PH_DOCK-D"/>
    <property type="match status" value="1"/>
</dbReference>
<gene>
    <name evidence="4" type="primary">LOC116224564</name>
</gene>
<accession>A0A6P8GYK8</accession>
<proteinExistence type="predicted"/>
<dbReference type="InterPro" id="IPR026791">
    <property type="entry name" value="DOCK"/>
</dbReference>
<evidence type="ECO:0000313" key="4">
    <source>
        <dbReference type="RefSeq" id="XP_031440582.1"/>
    </source>
</evidence>
<dbReference type="GO" id="GO:0051491">
    <property type="term" value="P:positive regulation of filopodium assembly"/>
    <property type="evidence" value="ECO:0007669"/>
    <property type="project" value="TreeGrafter"/>
</dbReference>
<dbReference type="Pfam" id="PF11878">
    <property type="entry name" value="DOCK_C-D_N"/>
    <property type="match status" value="1"/>
</dbReference>
<dbReference type="OrthoDB" id="47328at2759"/>
<evidence type="ECO:0000256" key="1">
    <source>
        <dbReference type="SAM" id="MobiDB-lite"/>
    </source>
</evidence>
<feature type="region of interest" description="Disordered" evidence="1">
    <location>
        <begin position="273"/>
        <end position="302"/>
    </location>
</feature>
<sequence length="331" mass="37352">MSEVRKFTKRLSKPGTAAELRQSVSEAVRTSVIVEQPKIIEPLDYENVVFQKKAQIHSDPHRDLLLCPPDDVSESQIARQRRAVVPSVPQNAEKEAQSLFARECIKMYNTDWQVISYKYEAYSGDFRSLPCKGVKPEKLPSHTFEVDEDANEDALSLCSQRGGVLKQGWLQKANINSSLSVSMKVFKRRYFYLSQLPDGSYILNSYKDEKNFKDTKGSIYLDSCIDVIQCTKNKRFGFELKMQDRYSHLLAADSEAEMEEWVSTLKQALQSATEDKRNGHDDCTLDEDSSSQGKPEGIVEGLGRSLHPELMKLSYKNPASVGTLISSTSDA</sequence>
<evidence type="ECO:0000313" key="3">
    <source>
        <dbReference type="Proteomes" id="UP000515152"/>
    </source>
</evidence>
<dbReference type="SMART" id="SM00233">
    <property type="entry name" value="PH"/>
    <property type="match status" value="1"/>
</dbReference>
<organism evidence="3 4">
    <name type="scientific">Clupea harengus</name>
    <name type="common">Atlantic herring</name>
    <dbReference type="NCBI Taxonomy" id="7950"/>
    <lineage>
        <taxon>Eukaryota</taxon>
        <taxon>Metazoa</taxon>
        <taxon>Chordata</taxon>
        <taxon>Craniata</taxon>
        <taxon>Vertebrata</taxon>
        <taxon>Euteleostomi</taxon>
        <taxon>Actinopterygii</taxon>
        <taxon>Neopterygii</taxon>
        <taxon>Teleostei</taxon>
        <taxon>Clupei</taxon>
        <taxon>Clupeiformes</taxon>
        <taxon>Clupeoidei</taxon>
        <taxon>Clupeidae</taxon>
        <taxon>Clupea</taxon>
    </lineage>
</organism>
<dbReference type="InterPro" id="IPR001849">
    <property type="entry name" value="PH_domain"/>
</dbReference>
<protein>
    <submittedName>
        <fullName evidence="4">Dedicator of cytokinesis protein 11-like</fullName>
    </submittedName>
</protein>
<feature type="compositionally biased region" description="Basic and acidic residues" evidence="1">
    <location>
        <begin position="273"/>
        <end position="283"/>
    </location>
</feature>